<evidence type="ECO:0008006" key="2">
    <source>
        <dbReference type="Google" id="ProtNLM"/>
    </source>
</evidence>
<dbReference type="PROSITE" id="PS51257">
    <property type="entry name" value="PROKAR_LIPOPROTEIN"/>
    <property type="match status" value="1"/>
</dbReference>
<dbReference type="EMBL" id="CP165625">
    <property type="protein sequence ID" value="XDU96541.1"/>
    <property type="molecule type" value="Genomic_DNA"/>
</dbReference>
<proteinExistence type="predicted"/>
<sequence length="215" mass="25403">MKYLSLIVVFLFLSCGNKEDILLPKSNVTIVKDVQDHSPIYIFFRTKDKDTLAEVNRKNSIITTNWILNIDKRLPLRIVIPEVMKLQDKKRKEKAHKNEKAENYYSYADSIGKNMAFIPFTNVYYKMVKPPVFTSFLRFIKGGMIEFNQSNENPFPKEKLESVLNNLFIEHESEIIFSFDKNMSYGEYLQSKILIKKLKITKKGIWINHEKEFIF</sequence>
<evidence type="ECO:0000313" key="1">
    <source>
        <dbReference type="EMBL" id="XDU96541.1"/>
    </source>
</evidence>
<accession>A0AB39W6M5</accession>
<name>A0AB39W6M5_9FLAO</name>
<protein>
    <recommendedName>
        <fullName evidence="2">Lipoprotein</fullName>
    </recommendedName>
</protein>
<organism evidence="1">
    <name type="scientific">Flavobacterium sp. WC2409</name>
    <dbReference type="NCBI Taxonomy" id="3234139"/>
    <lineage>
        <taxon>Bacteria</taxon>
        <taxon>Pseudomonadati</taxon>
        <taxon>Bacteroidota</taxon>
        <taxon>Flavobacteriia</taxon>
        <taxon>Flavobacteriales</taxon>
        <taxon>Flavobacteriaceae</taxon>
        <taxon>Flavobacterium</taxon>
    </lineage>
</organism>
<reference evidence="1" key="1">
    <citation type="submission" date="2024-07" db="EMBL/GenBank/DDBJ databases">
        <authorList>
            <person name="Biller S.J."/>
        </authorList>
    </citation>
    <scope>NUCLEOTIDE SEQUENCE</scope>
    <source>
        <strain evidence="1">WC2409</strain>
    </source>
</reference>
<dbReference type="RefSeq" id="WP_369753693.1">
    <property type="nucleotide sequence ID" value="NZ_CP165625.1"/>
</dbReference>
<gene>
    <name evidence="1" type="ORF">AB3G34_05370</name>
</gene>
<dbReference type="AlphaFoldDB" id="A0AB39W6M5"/>